<gene>
    <name evidence="1" type="ORF">ENV52_00075</name>
</gene>
<comment type="caution">
    <text evidence="1">The sequence shown here is derived from an EMBL/GenBank/DDBJ whole genome shotgun (WGS) entry which is preliminary data.</text>
</comment>
<dbReference type="EMBL" id="DTGR01000002">
    <property type="protein sequence ID" value="HHS28086.1"/>
    <property type="molecule type" value="Genomic_DNA"/>
</dbReference>
<accession>A0A7V6DNI5</accession>
<proteinExistence type="predicted"/>
<protein>
    <submittedName>
        <fullName evidence="1">Uncharacterized protein</fullName>
    </submittedName>
</protein>
<sequence length="430" mass="47032">MPRSIRNFLATHNQLAVSASLQEAAINQEQALDTTFLVDLNTVLNYRPLKYANRDEATGREEADKLYDLGGTVAGTLAFSRAQPQHFAFLLAYALGEVSTVPAGTSGHRHVIRPRSGEVDVARSNPSFTAAMRFGRQVMKRRFASCFVDQVRVEFAKDGWAKITGVVKGTGKFTDNTRLEEITAAYNAGSLTLAANGVEGVNAADRLANVQAVKVLNPTTGAWEEVNYTAVSAGTPAVVTITPPGSSATGTTYRVYYLTRESGWMTFPDRVEEPPLKVSQLTVNIGGRWNGTSFTGGYSPSAEIRRLLWNFQNNLSPERSPGGGDYANRAYRTGREQKLSFDRDFRDFLLAQSLKDNDYFGVYLKAAGPEFEAGMPYQVEIVFPRVAVCAAPVQVSQRRLAESVEFAVLEDDTYGSVIVQVQNLVSSYAA</sequence>
<evidence type="ECO:0000313" key="1">
    <source>
        <dbReference type="EMBL" id="HHS28086.1"/>
    </source>
</evidence>
<name>A0A7V6DNI5_9BACT</name>
<organism evidence="1">
    <name type="scientific">Desulfobacca acetoxidans</name>
    <dbReference type="NCBI Taxonomy" id="60893"/>
    <lineage>
        <taxon>Bacteria</taxon>
        <taxon>Pseudomonadati</taxon>
        <taxon>Thermodesulfobacteriota</taxon>
        <taxon>Desulfobaccia</taxon>
        <taxon>Desulfobaccales</taxon>
        <taxon>Desulfobaccaceae</taxon>
        <taxon>Desulfobacca</taxon>
    </lineage>
</organism>
<dbReference type="AlphaFoldDB" id="A0A7V6DNI5"/>
<reference evidence="1" key="1">
    <citation type="journal article" date="2020" name="mSystems">
        <title>Genome- and Community-Level Interaction Insights into Carbon Utilization and Element Cycling Functions of Hydrothermarchaeota in Hydrothermal Sediment.</title>
        <authorList>
            <person name="Zhou Z."/>
            <person name="Liu Y."/>
            <person name="Xu W."/>
            <person name="Pan J."/>
            <person name="Luo Z.H."/>
            <person name="Li M."/>
        </authorList>
    </citation>
    <scope>NUCLEOTIDE SEQUENCE [LARGE SCALE GENOMIC DNA]</scope>
    <source>
        <strain evidence="1">SpSt-767</strain>
    </source>
</reference>